<reference evidence="2 3" key="2">
    <citation type="journal article" date="2013" name="Plant Cell Physiol.">
        <title>Rice Annotation Project Database (RAP-DB): an integrative and interactive database for rice genomics.</title>
        <authorList>
            <person name="Sakai H."/>
            <person name="Lee S.S."/>
            <person name="Tanaka T."/>
            <person name="Numa H."/>
            <person name="Kim J."/>
            <person name="Kawahara Y."/>
            <person name="Wakimoto H."/>
            <person name="Yang C.C."/>
            <person name="Iwamoto M."/>
            <person name="Abe T."/>
            <person name="Yamada Y."/>
            <person name="Muto A."/>
            <person name="Inokuchi H."/>
            <person name="Ikemura T."/>
            <person name="Matsumoto T."/>
            <person name="Sasaki T."/>
            <person name="Itoh T."/>
        </authorList>
    </citation>
    <scope>NUCLEOTIDE SEQUENCE [LARGE SCALE GENOMIC DNA]</scope>
    <source>
        <strain evidence="3">cv. Nipponbare</strain>
    </source>
</reference>
<reference evidence="2 3" key="3">
    <citation type="journal article" date="2013" name="Rice">
        <title>Improvement of the Oryza sativa Nipponbare reference genome using next generation sequence and optical map data.</title>
        <authorList>
            <person name="Kawahara Y."/>
            <person name="de la Bastide M."/>
            <person name="Hamilton J.P."/>
            <person name="Kanamori H."/>
            <person name="McCombie W.R."/>
            <person name="Ouyang S."/>
            <person name="Schwartz D.C."/>
            <person name="Tanaka T."/>
            <person name="Wu J."/>
            <person name="Zhou S."/>
            <person name="Childs K.L."/>
            <person name="Davidson R.M."/>
            <person name="Lin H."/>
            <person name="Quesada-Ocampo L."/>
            <person name="Vaillancourt B."/>
            <person name="Sakai H."/>
            <person name="Lee S.S."/>
            <person name="Kim J."/>
            <person name="Numa H."/>
            <person name="Itoh T."/>
            <person name="Buell C.R."/>
            <person name="Matsumoto T."/>
        </authorList>
    </citation>
    <scope>NUCLEOTIDE SEQUENCE [LARGE SCALE GENOMIC DNA]</scope>
    <source>
        <strain evidence="3">cv. Nipponbare</strain>
    </source>
</reference>
<feature type="compositionally biased region" description="Gly residues" evidence="1">
    <location>
        <begin position="81"/>
        <end position="111"/>
    </location>
</feature>
<evidence type="ECO:0000313" key="3">
    <source>
        <dbReference type="Proteomes" id="UP000059680"/>
    </source>
</evidence>
<gene>
    <name evidence="2" type="ordered locus">Os11g0507350</name>
    <name evidence="2" type="ORF">OSNPB_110507350</name>
</gene>
<dbReference type="AlphaFoldDB" id="A0A0P0Y2V8"/>
<proteinExistence type="predicted"/>
<dbReference type="EMBL" id="AP014967">
    <property type="protein sequence ID" value="BAT14155.1"/>
    <property type="molecule type" value="Genomic_DNA"/>
</dbReference>
<feature type="region of interest" description="Disordered" evidence="1">
    <location>
        <begin position="1"/>
        <end position="21"/>
    </location>
</feature>
<feature type="non-terminal residue" evidence="2">
    <location>
        <position position="1"/>
    </location>
</feature>
<evidence type="ECO:0000313" key="2">
    <source>
        <dbReference type="EMBL" id="BAT14155.1"/>
    </source>
</evidence>
<sequence length="161" mass="16409">DPGEPQRGRAAGARGERLEERRPLVALEDVEVDDVDAVLAVERLEDGLVGGEVGELDVGAGLVEDLVDLERLRRRRERVGRGGGGGAGGGGGGGGGGEEGEAGGEGVGEVGGDALHGVAERGGDAAEEVEVAERRRVVALGDEVGARQQEVHQLKPTVLLL</sequence>
<dbReference type="PaxDb" id="39947-A0A0P0Y2V8"/>
<reference evidence="3" key="1">
    <citation type="journal article" date="2005" name="Nature">
        <title>The map-based sequence of the rice genome.</title>
        <authorList>
            <consortium name="International rice genome sequencing project (IRGSP)"/>
            <person name="Matsumoto T."/>
            <person name="Wu J."/>
            <person name="Kanamori H."/>
            <person name="Katayose Y."/>
            <person name="Fujisawa M."/>
            <person name="Namiki N."/>
            <person name="Mizuno H."/>
            <person name="Yamamoto K."/>
            <person name="Antonio B.A."/>
            <person name="Baba T."/>
            <person name="Sakata K."/>
            <person name="Nagamura Y."/>
            <person name="Aoki H."/>
            <person name="Arikawa K."/>
            <person name="Arita K."/>
            <person name="Bito T."/>
            <person name="Chiden Y."/>
            <person name="Fujitsuka N."/>
            <person name="Fukunaka R."/>
            <person name="Hamada M."/>
            <person name="Harada C."/>
            <person name="Hayashi A."/>
            <person name="Hijishita S."/>
            <person name="Honda M."/>
            <person name="Hosokawa S."/>
            <person name="Ichikawa Y."/>
            <person name="Idonuma A."/>
            <person name="Iijima M."/>
            <person name="Ikeda M."/>
            <person name="Ikeno M."/>
            <person name="Ito K."/>
            <person name="Ito S."/>
            <person name="Ito T."/>
            <person name="Ito Y."/>
            <person name="Ito Y."/>
            <person name="Iwabuchi A."/>
            <person name="Kamiya K."/>
            <person name="Karasawa W."/>
            <person name="Kurita K."/>
            <person name="Katagiri S."/>
            <person name="Kikuta A."/>
            <person name="Kobayashi H."/>
            <person name="Kobayashi N."/>
            <person name="Machita K."/>
            <person name="Maehara T."/>
            <person name="Masukawa M."/>
            <person name="Mizubayashi T."/>
            <person name="Mukai Y."/>
            <person name="Nagasaki H."/>
            <person name="Nagata Y."/>
            <person name="Naito S."/>
            <person name="Nakashima M."/>
            <person name="Nakama Y."/>
            <person name="Nakamichi Y."/>
            <person name="Nakamura M."/>
            <person name="Meguro A."/>
            <person name="Negishi M."/>
            <person name="Ohta I."/>
            <person name="Ohta T."/>
            <person name="Okamoto M."/>
            <person name="Ono N."/>
            <person name="Saji S."/>
            <person name="Sakaguchi M."/>
            <person name="Sakai K."/>
            <person name="Shibata M."/>
            <person name="Shimokawa T."/>
            <person name="Song J."/>
            <person name="Takazaki Y."/>
            <person name="Terasawa K."/>
            <person name="Tsugane M."/>
            <person name="Tsuji K."/>
            <person name="Ueda S."/>
            <person name="Waki K."/>
            <person name="Yamagata H."/>
            <person name="Yamamoto M."/>
            <person name="Yamamoto S."/>
            <person name="Yamane H."/>
            <person name="Yoshiki S."/>
            <person name="Yoshihara R."/>
            <person name="Yukawa K."/>
            <person name="Zhong H."/>
            <person name="Yano M."/>
            <person name="Yuan Q."/>
            <person name="Ouyang S."/>
            <person name="Liu J."/>
            <person name="Jones K.M."/>
            <person name="Gansberger K."/>
            <person name="Moffat K."/>
            <person name="Hill J."/>
            <person name="Bera J."/>
            <person name="Fadrosh D."/>
            <person name="Jin S."/>
            <person name="Johri S."/>
            <person name="Kim M."/>
            <person name="Overton L."/>
            <person name="Reardon M."/>
            <person name="Tsitrin T."/>
            <person name="Vuong H."/>
            <person name="Weaver B."/>
            <person name="Ciecko A."/>
            <person name="Tallon L."/>
            <person name="Jackson J."/>
            <person name="Pai G."/>
            <person name="Aken S.V."/>
            <person name="Utterback T."/>
            <person name="Reidmuller S."/>
            <person name="Feldblyum T."/>
            <person name="Hsiao J."/>
            <person name="Zismann V."/>
            <person name="Iobst S."/>
            <person name="de Vazeille A.R."/>
            <person name="Buell C.R."/>
            <person name="Ying K."/>
            <person name="Li Y."/>
            <person name="Lu T."/>
            <person name="Huang Y."/>
            <person name="Zhao Q."/>
            <person name="Feng Q."/>
            <person name="Zhang L."/>
            <person name="Zhu J."/>
            <person name="Weng Q."/>
            <person name="Mu J."/>
            <person name="Lu Y."/>
            <person name="Fan D."/>
            <person name="Liu Y."/>
            <person name="Guan J."/>
            <person name="Zhang Y."/>
            <person name="Yu S."/>
            <person name="Liu X."/>
            <person name="Zhang Y."/>
            <person name="Hong G."/>
            <person name="Han B."/>
            <person name="Choisne N."/>
            <person name="Demange N."/>
            <person name="Orjeda G."/>
            <person name="Samain S."/>
            <person name="Cattolico L."/>
            <person name="Pelletier E."/>
            <person name="Couloux A."/>
            <person name="Segurens B."/>
            <person name="Wincker P."/>
            <person name="D'Hont A."/>
            <person name="Scarpelli C."/>
            <person name="Weissenbach J."/>
            <person name="Salanoubat M."/>
            <person name="Quetier F."/>
            <person name="Yu Y."/>
            <person name="Kim H.R."/>
            <person name="Rambo T."/>
            <person name="Currie J."/>
            <person name="Collura K."/>
            <person name="Luo M."/>
            <person name="Yang T."/>
            <person name="Ammiraju J.S.S."/>
            <person name="Engler F."/>
            <person name="Soderlund C."/>
            <person name="Wing R.A."/>
            <person name="Palmer L.E."/>
            <person name="de la Bastide M."/>
            <person name="Spiegel L."/>
            <person name="Nascimento L."/>
            <person name="Zutavern T."/>
            <person name="O'Shaughnessy A."/>
            <person name="Dike S."/>
            <person name="Dedhia N."/>
            <person name="Preston R."/>
            <person name="Balija V."/>
            <person name="McCombie W.R."/>
            <person name="Chow T."/>
            <person name="Chen H."/>
            <person name="Chung M."/>
            <person name="Chen C."/>
            <person name="Shaw J."/>
            <person name="Wu H."/>
            <person name="Hsiao K."/>
            <person name="Chao Y."/>
            <person name="Chu M."/>
            <person name="Cheng C."/>
            <person name="Hour A."/>
            <person name="Lee P."/>
            <person name="Lin S."/>
            <person name="Lin Y."/>
            <person name="Liou J."/>
            <person name="Liu S."/>
            <person name="Hsing Y."/>
            <person name="Raghuvanshi S."/>
            <person name="Mohanty A."/>
            <person name="Bharti A.K."/>
            <person name="Gaur A."/>
            <person name="Gupta V."/>
            <person name="Kumar D."/>
            <person name="Ravi V."/>
            <person name="Vij S."/>
            <person name="Kapur A."/>
            <person name="Khurana P."/>
            <person name="Khurana P."/>
            <person name="Khurana J.P."/>
            <person name="Tyagi A.K."/>
            <person name="Gaikwad K."/>
            <person name="Singh A."/>
            <person name="Dalal V."/>
            <person name="Srivastava S."/>
            <person name="Dixit A."/>
            <person name="Pal A.K."/>
            <person name="Ghazi I.A."/>
            <person name="Yadav M."/>
            <person name="Pandit A."/>
            <person name="Bhargava A."/>
            <person name="Sureshbabu K."/>
            <person name="Batra K."/>
            <person name="Sharma T.R."/>
            <person name="Mohapatra T."/>
            <person name="Singh N.K."/>
            <person name="Messing J."/>
            <person name="Nelson A.B."/>
            <person name="Fuks G."/>
            <person name="Kavchok S."/>
            <person name="Keizer G."/>
            <person name="Linton E."/>
            <person name="Llaca V."/>
            <person name="Song R."/>
            <person name="Tanyolac B."/>
            <person name="Young S."/>
            <person name="Ho-Il K."/>
            <person name="Hahn J.H."/>
            <person name="Sangsakoo G."/>
            <person name="Vanavichit A."/>
            <person name="de Mattos Luiz.A.T."/>
            <person name="Zimmer P.D."/>
            <person name="Malone G."/>
            <person name="Dellagostin O."/>
            <person name="de Oliveira A.C."/>
            <person name="Bevan M."/>
            <person name="Bancroft I."/>
            <person name="Minx P."/>
            <person name="Cordum H."/>
            <person name="Wilson R."/>
            <person name="Cheng Z."/>
            <person name="Jin W."/>
            <person name="Jiang J."/>
            <person name="Leong S.A."/>
            <person name="Iwama H."/>
            <person name="Gojobori T."/>
            <person name="Itoh T."/>
            <person name="Niimura Y."/>
            <person name="Fujii Y."/>
            <person name="Habara T."/>
            <person name="Sakai H."/>
            <person name="Sato Y."/>
            <person name="Wilson G."/>
            <person name="Kumar K."/>
            <person name="McCouch S."/>
            <person name="Juretic N."/>
            <person name="Hoen D."/>
            <person name="Wright S."/>
            <person name="Bruskiewich R."/>
            <person name="Bureau T."/>
            <person name="Miyao A."/>
            <person name="Hirochika H."/>
            <person name="Nishikawa T."/>
            <person name="Kadowaki K."/>
            <person name="Sugiura M."/>
            <person name="Burr B."/>
            <person name="Sasaki T."/>
        </authorList>
    </citation>
    <scope>NUCLEOTIDE SEQUENCE [LARGE SCALE GENOMIC DNA]</scope>
    <source>
        <strain evidence="3">cv. Nipponbare</strain>
    </source>
</reference>
<feature type="region of interest" description="Disordered" evidence="1">
    <location>
        <begin position="77"/>
        <end position="127"/>
    </location>
</feature>
<keyword evidence="3" id="KW-1185">Reference proteome</keyword>
<protein>
    <submittedName>
        <fullName evidence="2">Os11g0507350 protein</fullName>
    </submittedName>
</protein>
<evidence type="ECO:0000256" key="1">
    <source>
        <dbReference type="SAM" id="MobiDB-lite"/>
    </source>
</evidence>
<organism evidence="2 3">
    <name type="scientific">Oryza sativa subsp. japonica</name>
    <name type="common">Rice</name>
    <dbReference type="NCBI Taxonomy" id="39947"/>
    <lineage>
        <taxon>Eukaryota</taxon>
        <taxon>Viridiplantae</taxon>
        <taxon>Streptophyta</taxon>
        <taxon>Embryophyta</taxon>
        <taxon>Tracheophyta</taxon>
        <taxon>Spermatophyta</taxon>
        <taxon>Magnoliopsida</taxon>
        <taxon>Liliopsida</taxon>
        <taxon>Poales</taxon>
        <taxon>Poaceae</taxon>
        <taxon>BOP clade</taxon>
        <taxon>Oryzoideae</taxon>
        <taxon>Oryzeae</taxon>
        <taxon>Oryzinae</taxon>
        <taxon>Oryza</taxon>
        <taxon>Oryza sativa</taxon>
    </lineage>
</organism>
<feature type="non-terminal residue" evidence="2">
    <location>
        <position position="161"/>
    </location>
</feature>
<name>A0A0P0Y2V8_ORYSJ</name>
<accession>A0A0P0Y2V8</accession>
<dbReference type="Proteomes" id="UP000059680">
    <property type="component" value="Chromosome 11"/>
</dbReference>
<dbReference type="InParanoid" id="A0A0P0Y2V8"/>